<dbReference type="Proteomes" id="UP000250235">
    <property type="component" value="Unassembled WGS sequence"/>
</dbReference>
<evidence type="ECO:0000313" key="2">
    <source>
        <dbReference type="Proteomes" id="UP000250235"/>
    </source>
</evidence>
<name>A0A2Z7CVK6_9LAMI</name>
<dbReference type="AlphaFoldDB" id="A0A2Z7CVK6"/>
<reference evidence="1 2" key="1">
    <citation type="journal article" date="2015" name="Proc. Natl. Acad. Sci. U.S.A.">
        <title>The resurrection genome of Boea hygrometrica: A blueprint for survival of dehydration.</title>
        <authorList>
            <person name="Xiao L."/>
            <person name="Yang G."/>
            <person name="Zhang L."/>
            <person name="Yang X."/>
            <person name="Zhao S."/>
            <person name="Ji Z."/>
            <person name="Zhou Q."/>
            <person name="Hu M."/>
            <person name="Wang Y."/>
            <person name="Chen M."/>
            <person name="Xu Y."/>
            <person name="Jin H."/>
            <person name="Xiao X."/>
            <person name="Hu G."/>
            <person name="Bao F."/>
            <person name="Hu Y."/>
            <person name="Wan P."/>
            <person name="Li L."/>
            <person name="Deng X."/>
            <person name="Kuang T."/>
            <person name="Xiang C."/>
            <person name="Zhu J.K."/>
            <person name="Oliver M.J."/>
            <person name="He Y."/>
        </authorList>
    </citation>
    <scope>NUCLEOTIDE SEQUENCE [LARGE SCALE GENOMIC DNA]</scope>
    <source>
        <strain evidence="2">cv. XS01</strain>
    </source>
</reference>
<organism evidence="1 2">
    <name type="scientific">Dorcoceras hygrometricum</name>
    <dbReference type="NCBI Taxonomy" id="472368"/>
    <lineage>
        <taxon>Eukaryota</taxon>
        <taxon>Viridiplantae</taxon>
        <taxon>Streptophyta</taxon>
        <taxon>Embryophyta</taxon>
        <taxon>Tracheophyta</taxon>
        <taxon>Spermatophyta</taxon>
        <taxon>Magnoliopsida</taxon>
        <taxon>eudicotyledons</taxon>
        <taxon>Gunneridae</taxon>
        <taxon>Pentapetalae</taxon>
        <taxon>asterids</taxon>
        <taxon>lamiids</taxon>
        <taxon>Lamiales</taxon>
        <taxon>Gesneriaceae</taxon>
        <taxon>Didymocarpoideae</taxon>
        <taxon>Trichosporeae</taxon>
        <taxon>Loxocarpinae</taxon>
        <taxon>Dorcoceras</taxon>
    </lineage>
</organism>
<proteinExistence type="predicted"/>
<dbReference type="EMBL" id="KQ992445">
    <property type="protein sequence ID" value="KZV50385.1"/>
    <property type="molecule type" value="Genomic_DNA"/>
</dbReference>
<keyword evidence="2" id="KW-1185">Reference proteome</keyword>
<gene>
    <name evidence="1" type="ORF">F511_36068</name>
</gene>
<evidence type="ECO:0000313" key="1">
    <source>
        <dbReference type="EMBL" id="KZV50385.1"/>
    </source>
</evidence>
<sequence>MEQHKTYRLQGAPSWSSSVSVESFGEEQNCSIADQVQHTRAVIECEAEYKHSDRVQTRSQAVRRTQLSNQLKDHLGGQLRYTSYFSERLDELEKTTFDGDEEESVCSGYSISLHRAKLAWKNASWISTSHQLSIDPEEL</sequence>
<accession>A0A2Z7CVK6</accession>
<protein>
    <submittedName>
        <fullName evidence="1">Uncharacterized protein</fullName>
    </submittedName>
</protein>